<dbReference type="InterPro" id="IPR001810">
    <property type="entry name" value="F-box_dom"/>
</dbReference>
<feature type="compositionally biased region" description="Polar residues" evidence="1">
    <location>
        <begin position="156"/>
        <end position="173"/>
    </location>
</feature>
<comment type="caution">
    <text evidence="3">The sequence shown here is derived from an EMBL/GenBank/DDBJ whole genome shotgun (WGS) entry which is preliminary data.</text>
</comment>
<dbReference type="SUPFAM" id="SSF52047">
    <property type="entry name" value="RNI-like"/>
    <property type="match status" value="1"/>
</dbReference>
<reference evidence="3" key="1">
    <citation type="submission" date="2022-12" db="EMBL/GenBank/DDBJ databases">
        <title>Genome assemblies of Blomia tropicalis.</title>
        <authorList>
            <person name="Cui Y."/>
        </authorList>
    </citation>
    <scope>NUCLEOTIDE SEQUENCE</scope>
    <source>
        <tissue evidence="3">Adult mites</tissue>
    </source>
</reference>
<dbReference type="PANTHER" id="PTHR38926:SF72">
    <property type="entry name" value="IM:7136021-RELATED"/>
    <property type="match status" value="1"/>
</dbReference>
<keyword evidence="4" id="KW-1185">Reference proteome</keyword>
<feature type="compositionally biased region" description="Acidic residues" evidence="1">
    <location>
        <begin position="51"/>
        <end position="63"/>
    </location>
</feature>
<organism evidence="3 4">
    <name type="scientific">Blomia tropicalis</name>
    <name type="common">Mite</name>
    <dbReference type="NCBI Taxonomy" id="40697"/>
    <lineage>
        <taxon>Eukaryota</taxon>
        <taxon>Metazoa</taxon>
        <taxon>Ecdysozoa</taxon>
        <taxon>Arthropoda</taxon>
        <taxon>Chelicerata</taxon>
        <taxon>Arachnida</taxon>
        <taxon>Acari</taxon>
        <taxon>Acariformes</taxon>
        <taxon>Sarcoptiformes</taxon>
        <taxon>Astigmata</taxon>
        <taxon>Glycyphagoidea</taxon>
        <taxon>Echimyopodidae</taxon>
        <taxon>Blomia</taxon>
    </lineage>
</organism>
<protein>
    <recommendedName>
        <fullName evidence="2">F-box domain-containing protein</fullName>
    </recommendedName>
</protein>
<accession>A0A9Q0RQS6</accession>
<dbReference type="InterPro" id="IPR032675">
    <property type="entry name" value="LRR_dom_sf"/>
</dbReference>
<gene>
    <name evidence="3" type="ORF">RDWZM_003358</name>
</gene>
<evidence type="ECO:0000259" key="2">
    <source>
        <dbReference type="Pfam" id="PF12937"/>
    </source>
</evidence>
<evidence type="ECO:0000313" key="3">
    <source>
        <dbReference type="EMBL" id="KAJ6224813.1"/>
    </source>
</evidence>
<dbReference type="Pfam" id="PF12937">
    <property type="entry name" value="F-box-like"/>
    <property type="match status" value="1"/>
</dbReference>
<feature type="compositionally biased region" description="Basic residues" evidence="1">
    <location>
        <begin position="131"/>
        <end position="149"/>
    </location>
</feature>
<feature type="compositionally biased region" description="Basic residues" evidence="1">
    <location>
        <begin position="177"/>
        <end position="186"/>
    </location>
</feature>
<feature type="region of interest" description="Disordered" evidence="1">
    <location>
        <begin position="1"/>
        <end position="198"/>
    </location>
</feature>
<name>A0A9Q0RQS6_BLOTA</name>
<proteinExistence type="predicted"/>
<dbReference type="EMBL" id="JAPWDV010000001">
    <property type="protein sequence ID" value="KAJ6224813.1"/>
    <property type="molecule type" value="Genomic_DNA"/>
</dbReference>
<dbReference type="Proteomes" id="UP001142055">
    <property type="component" value="Chromosome 1"/>
</dbReference>
<evidence type="ECO:0000313" key="4">
    <source>
        <dbReference type="Proteomes" id="UP001142055"/>
    </source>
</evidence>
<dbReference type="InterPro" id="IPR036047">
    <property type="entry name" value="F-box-like_dom_sf"/>
</dbReference>
<dbReference type="SUPFAM" id="SSF81383">
    <property type="entry name" value="F-box domain"/>
    <property type="match status" value="1"/>
</dbReference>
<dbReference type="OMA" id="WHEAASQ"/>
<dbReference type="Gene3D" id="3.80.10.10">
    <property type="entry name" value="Ribonuclease Inhibitor"/>
    <property type="match status" value="2"/>
</dbReference>
<evidence type="ECO:0000256" key="1">
    <source>
        <dbReference type="SAM" id="MobiDB-lite"/>
    </source>
</evidence>
<dbReference type="PANTHER" id="PTHR38926">
    <property type="entry name" value="F-BOX DOMAIN CONTAINING PROTEIN, EXPRESSED"/>
    <property type="match status" value="1"/>
</dbReference>
<feature type="domain" description="F-box" evidence="2">
    <location>
        <begin position="218"/>
        <end position="267"/>
    </location>
</feature>
<dbReference type="Gene3D" id="1.20.1280.50">
    <property type="match status" value="1"/>
</dbReference>
<dbReference type="AlphaFoldDB" id="A0A9Q0RQS6"/>
<sequence length="651" mass="73240">MEQGDLLPDTAKQSQSQKKPRRKKGILGVPVGNQPILFNFTSKELWPDEKSDVDDVASDEDYQPEPRAITGIKKQKNKISSNEQNHNESKLADESSSITNNGEYEPMPLIEESASLSSSSDDEDGNFHINSKNKNKKTRKRVIKKKSVKPKAATKSTRVIKSNSGQTNGPAISSPNKKTKSPKKVKNTASGSHHSHSTSLLDFNSLLRPSKFDFYQIIPPEILVSIFSHVLDSEKEYAKTLIKLSHVCETWRRLIISTPKLWERLDLCGFPDDRFPLLNLKKMQEDNGLFVCVKQINLSGWSSVNAERLIQIVANSTNFDLELLNVKNCRNLSSKFLEIIMERFPNIKSLDISAVTTSSAQNCTNPFTNNTFRPFLNNCGSKLKELFMSENLMPSFPSVISNVMEFCYQLEVLDISNVASLGGRSTSVAIDKLQNSCPRIRILRAANINFTPTVCSAATPPMPGFPFLQELSIPFHESFMMTNSMLDGNTDWTIELLTKGAENLKLLDIRGSRYISHGSLLRIPTWSMKHLSMSNCTKLENESLKDVILKWNNSLVDIDLSWNKSEKCMNACANAIWNDRDGQKIESPLRSIQLRGSAISFESLRDLLLNCPLLNSIDLQSCRSLPRGIKRAYFGDDFKQLRSDLLQGKFD</sequence>